<evidence type="ECO:0000313" key="2">
    <source>
        <dbReference type="Proteomes" id="UP001152795"/>
    </source>
</evidence>
<dbReference type="EMBL" id="CACRXK020003336">
    <property type="protein sequence ID" value="CAB3998373.1"/>
    <property type="molecule type" value="Genomic_DNA"/>
</dbReference>
<evidence type="ECO:0000313" key="1">
    <source>
        <dbReference type="EMBL" id="CAB3998373.1"/>
    </source>
</evidence>
<name>A0A7D9E4D2_PARCT</name>
<organism evidence="1 2">
    <name type="scientific">Paramuricea clavata</name>
    <name type="common">Red gorgonian</name>
    <name type="synonym">Violescent sea-whip</name>
    <dbReference type="NCBI Taxonomy" id="317549"/>
    <lineage>
        <taxon>Eukaryota</taxon>
        <taxon>Metazoa</taxon>
        <taxon>Cnidaria</taxon>
        <taxon>Anthozoa</taxon>
        <taxon>Octocorallia</taxon>
        <taxon>Malacalcyonacea</taxon>
        <taxon>Plexauridae</taxon>
        <taxon>Paramuricea</taxon>
    </lineage>
</organism>
<keyword evidence="2" id="KW-1185">Reference proteome</keyword>
<comment type="caution">
    <text evidence="1">The sequence shown here is derived from an EMBL/GenBank/DDBJ whole genome shotgun (WGS) entry which is preliminary data.</text>
</comment>
<protein>
    <submittedName>
        <fullName evidence="1">Uncharacterized protein</fullName>
    </submittedName>
</protein>
<feature type="non-terminal residue" evidence="1">
    <location>
        <position position="1"/>
    </location>
</feature>
<gene>
    <name evidence="1" type="ORF">PACLA_8A023955</name>
</gene>
<feature type="non-terminal residue" evidence="1">
    <location>
        <position position="73"/>
    </location>
</feature>
<accession>A0A7D9E4D2</accession>
<reference evidence="1" key="1">
    <citation type="submission" date="2020-04" db="EMBL/GenBank/DDBJ databases">
        <authorList>
            <person name="Alioto T."/>
            <person name="Alioto T."/>
            <person name="Gomez Garrido J."/>
        </authorList>
    </citation>
    <scope>NUCLEOTIDE SEQUENCE</scope>
    <source>
        <strain evidence="1">A484AB</strain>
    </source>
</reference>
<dbReference type="AlphaFoldDB" id="A0A7D9E4D2"/>
<proteinExistence type="predicted"/>
<sequence length="73" mass="8500">NTEDDLQGLAFTIELTHLADGGSTYVLVDRMANCTTRSISTERNISSNRDILPYFTRKILYELQYKNFCLRYE</sequence>
<dbReference type="Proteomes" id="UP001152795">
    <property type="component" value="Unassembled WGS sequence"/>
</dbReference>